<dbReference type="InterPro" id="IPR000504">
    <property type="entry name" value="RRM_dom"/>
</dbReference>
<dbReference type="Gene3D" id="3.30.70.330">
    <property type="match status" value="1"/>
</dbReference>
<dbReference type="InterPro" id="IPR035979">
    <property type="entry name" value="RBD_domain_sf"/>
</dbReference>
<evidence type="ECO:0000313" key="4">
    <source>
        <dbReference type="EMBL" id="KAF9780101.1"/>
    </source>
</evidence>
<dbReference type="CDD" id="cd00590">
    <property type="entry name" value="RRM_SF"/>
    <property type="match status" value="1"/>
</dbReference>
<feature type="region of interest" description="Disordered" evidence="2">
    <location>
        <begin position="1"/>
        <end position="50"/>
    </location>
</feature>
<evidence type="ECO:0000313" key="5">
    <source>
        <dbReference type="Proteomes" id="UP000736335"/>
    </source>
</evidence>
<feature type="domain" description="RRM" evidence="3">
    <location>
        <begin position="56"/>
        <end position="148"/>
    </location>
</feature>
<evidence type="ECO:0000256" key="1">
    <source>
        <dbReference type="PROSITE-ProRule" id="PRU00176"/>
    </source>
</evidence>
<dbReference type="SMART" id="SM00360">
    <property type="entry name" value="RRM"/>
    <property type="match status" value="1"/>
</dbReference>
<name>A0A9P6L2N3_9AGAM</name>
<dbReference type="GO" id="GO:0003723">
    <property type="term" value="F:RNA binding"/>
    <property type="evidence" value="ECO:0007669"/>
    <property type="project" value="UniProtKB-UniRule"/>
</dbReference>
<keyword evidence="1" id="KW-0694">RNA-binding</keyword>
<reference evidence="4" key="2">
    <citation type="submission" date="2020-11" db="EMBL/GenBank/DDBJ databases">
        <authorList>
            <consortium name="DOE Joint Genome Institute"/>
            <person name="Kuo A."/>
            <person name="Miyauchi S."/>
            <person name="Kiss E."/>
            <person name="Drula E."/>
            <person name="Kohler A."/>
            <person name="Sanchez-Garcia M."/>
            <person name="Andreopoulos B."/>
            <person name="Barry K.W."/>
            <person name="Bonito G."/>
            <person name="Buee M."/>
            <person name="Carver A."/>
            <person name="Chen C."/>
            <person name="Cichocki N."/>
            <person name="Clum A."/>
            <person name="Culley D."/>
            <person name="Crous P.W."/>
            <person name="Fauchery L."/>
            <person name="Girlanda M."/>
            <person name="Hayes R."/>
            <person name="Keri Z."/>
            <person name="Labutti K."/>
            <person name="Lipzen A."/>
            <person name="Lombard V."/>
            <person name="Magnuson J."/>
            <person name="Maillard F."/>
            <person name="Morin E."/>
            <person name="Murat C."/>
            <person name="Nolan M."/>
            <person name="Ohm R."/>
            <person name="Pangilinan J."/>
            <person name="Pereira M."/>
            <person name="Perotto S."/>
            <person name="Peter M."/>
            <person name="Riley R."/>
            <person name="Sitrit Y."/>
            <person name="Stielow B."/>
            <person name="Szollosi G."/>
            <person name="Zifcakova L."/>
            <person name="Stursova M."/>
            <person name="Spatafora J.W."/>
            <person name="Tedersoo L."/>
            <person name="Vaario L.-M."/>
            <person name="Yamada A."/>
            <person name="Yan M."/>
            <person name="Wang P."/>
            <person name="Xu J."/>
            <person name="Bruns T."/>
            <person name="Baldrian P."/>
            <person name="Vilgalys R."/>
            <person name="Henrissat B."/>
            <person name="Grigoriev I.V."/>
            <person name="Hibbett D."/>
            <person name="Nagy L.G."/>
            <person name="Martin F.M."/>
        </authorList>
    </citation>
    <scope>NUCLEOTIDE SEQUENCE</scope>
    <source>
        <strain evidence="4">UH-Tt-Lm1</strain>
    </source>
</reference>
<organism evidence="4 5">
    <name type="scientific">Thelephora terrestris</name>
    <dbReference type="NCBI Taxonomy" id="56493"/>
    <lineage>
        <taxon>Eukaryota</taxon>
        <taxon>Fungi</taxon>
        <taxon>Dikarya</taxon>
        <taxon>Basidiomycota</taxon>
        <taxon>Agaricomycotina</taxon>
        <taxon>Agaricomycetes</taxon>
        <taxon>Thelephorales</taxon>
        <taxon>Thelephoraceae</taxon>
        <taxon>Thelephora</taxon>
    </lineage>
</organism>
<dbReference type="AlphaFoldDB" id="A0A9P6L2N3"/>
<dbReference type="OrthoDB" id="4726at2759"/>
<feature type="region of interest" description="Disordered" evidence="2">
    <location>
        <begin position="183"/>
        <end position="216"/>
    </location>
</feature>
<accession>A0A9P6L2N3</accession>
<dbReference type="PROSITE" id="PS50102">
    <property type="entry name" value="RRM"/>
    <property type="match status" value="1"/>
</dbReference>
<protein>
    <recommendedName>
        <fullName evidence="3">RRM domain-containing protein</fullName>
    </recommendedName>
</protein>
<dbReference type="InterPro" id="IPR012677">
    <property type="entry name" value="Nucleotide-bd_a/b_plait_sf"/>
</dbReference>
<dbReference type="Proteomes" id="UP000736335">
    <property type="component" value="Unassembled WGS sequence"/>
</dbReference>
<evidence type="ECO:0000256" key="2">
    <source>
        <dbReference type="SAM" id="MobiDB-lite"/>
    </source>
</evidence>
<reference evidence="4" key="1">
    <citation type="journal article" date="2020" name="Nat. Commun.">
        <title>Large-scale genome sequencing of mycorrhizal fungi provides insights into the early evolution of symbiotic traits.</title>
        <authorList>
            <person name="Miyauchi S."/>
            <person name="Kiss E."/>
            <person name="Kuo A."/>
            <person name="Drula E."/>
            <person name="Kohler A."/>
            <person name="Sanchez-Garcia M."/>
            <person name="Morin E."/>
            <person name="Andreopoulos B."/>
            <person name="Barry K.W."/>
            <person name="Bonito G."/>
            <person name="Buee M."/>
            <person name="Carver A."/>
            <person name="Chen C."/>
            <person name="Cichocki N."/>
            <person name="Clum A."/>
            <person name="Culley D."/>
            <person name="Crous P.W."/>
            <person name="Fauchery L."/>
            <person name="Girlanda M."/>
            <person name="Hayes R.D."/>
            <person name="Keri Z."/>
            <person name="LaButti K."/>
            <person name="Lipzen A."/>
            <person name="Lombard V."/>
            <person name="Magnuson J."/>
            <person name="Maillard F."/>
            <person name="Murat C."/>
            <person name="Nolan M."/>
            <person name="Ohm R.A."/>
            <person name="Pangilinan J."/>
            <person name="Pereira M.F."/>
            <person name="Perotto S."/>
            <person name="Peter M."/>
            <person name="Pfister S."/>
            <person name="Riley R."/>
            <person name="Sitrit Y."/>
            <person name="Stielow J.B."/>
            <person name="Szollosi G."/>
            <person name="Zifcakova L."/>
            <person name="Stursova M."/>
            <person name="Spatafora J.W."/>
            <person name="Tedersoo L."/>
            <person name="Vaario L.M."/>
            <person name="Yamada A."/>
            <person name="Yan M."/>
            <person name="Wang P."/>
            <person name="Xu J."/>
            <person name="Bruns T."/>
            <person name="Baldrian P."/>
            <person name="Vilgalys R."/>
            <person name="Dunand C."/>
            <person name="Henrissat B."/>
            <person name="Grigoriev I.V."/>
            <person name="Hibbett D."/>
            <person name="Nagy L.G."/>
            <person name="Martin F.M."/>
        </authorList>
    </citation>
    <scope>NUCLEOTIDE SEQUENCE</scope>
    <source>
        <strain evidence="4">UH-Tt-Lm1</strain>
    </source>
</reference>
<keyword evidence="5" id="KW-1185">Reference proteome</keyword>
<evidence type="ECO:0000259" key="3">
    <source>
        <dbReference type="PROSITE" id="PS50102"/>
    </source>
</evidence>
<dbReference type="SUPFAM" id="SSF54928">
    <property type="entry name" value="RNA-binding domain, RBD"/>
    <property type="match status" value="1"/>
</dbReference>
<proteinExistence type="predicted"/>
<comment type="caution">
    <text evidence="4">The sequence shown here is derived from an EMBL/GenBank/DDBJ whole genome shotgun (WGS) entry which is preliminary data.</text>
</comment>
<dbReference type="EMBL" id="WIUZ02000017">
    <property type="protein sequence ID" value="KAF9780101.1"/>
    <property type="molecule type" value="Genomic_DNA"/>
</dbReference>
<gene>
    <name evidence="4" type="ORF">BJ322DRAFT_310451</name>
</gene>
<sequence length="216" mass="24323">MRIRAPSVTPSVGSDAPIAETLEDDPLEPQIPRGSEDERHSEAPPRAEQPEAQATWVLYVGNLHPRVQKKELFKLFKPFLKNEDEGIRDIILRTSRGCGVTPIRNATRSDRCYATVQFAEYEAANEALAFYQERRPSLRGLKVVVASNPSDLPEKRAIAERTFGPRRKTRIGRAIRRLAVQKTELPVEDEDEPSLLAGPSRKSAQTKARYNPLKRA</sequence>
<feature type="compositionally biased region" description="Basic and acidic residues" evidence="2">
    <location>
        <begin position="34"/>
        <end position="49"/>
    </location>
</feature>